<accession>A0AAU7C6W8</accession>
<reference evidence="1" key="1">
    <citation type="submission" date="2024-05" db="EMBL/GenBank/DDBJ databases">
        <title>Planctomycetes of the genus Singulisphaera possess chitinolytic capabilities.</title>
        <authorList>
            <person name="Ivanova A."/>
        </authorList>
    </citation>
    <scope>NUCLEOTIDE SEQUENCE</scope>
    <source>
        <strain evidence="1">Ch08T</strain>
    </source>
</reference>
<proteinExistence type="predicted"/>
<organism evidence="1">
    <name type="scientific">Singulisphaera sp. Ch08</name>
    <dbReference type="NCBI Taxonomy" id="3120278"/>
    <lineage>
        <taxon>Bacteria</taxon>
        <taxon>Pseudomonadati</taxon>
        <taxon>Planctomycetota</taxon>
        <taxon>Planctomycetia</taxon>
        <taxon>Isosphaerales</taxon>
        <taxon>Isosphaeraceae</taxon>
        <taxon>Singulisphaera</taxon>
    </lineage>
</organism>
<dbReference type="AlphaFoldDB" id="A0AAU7C6W8"/>
<gene>
    <name evidence="1" type="ORF">V5E97_22570</name>
</gene>
<dbReference type="EMBL" id="CP155447">
    <property type="protein sequence ID" value="XBH01133.1"/>
    <property type="molecule type" value="Genomic_DNA"/>
</dbReference>
<sequence length="84" mass="9097">MDMHELCDRLTAEERLYQSLEYQTPGAVERWSGGAVERWSGGAVERWSGGSALVLGDGNIPVEAPCEIGRINSEAPVALQPGLR</sequence>
<name>A0AAU7C6W8_9BACT</name>
<protein>
    <submittedName>
        <fullName evidence="1">Uncharacterized protein</fullName>
    </submittedName>
</protein>
<evidence type="ECO:0000313" key="1">
    <source>
        <dbReference type="EMBL" id="XBH01133.1"/>
    </source>
</evidence>
<dbReference type="RefSeq" id="WP_406693822.1">
    <property type="nucleotide sequence ID" value="NZ_CP155447.1"/>
</dbReference>